<keyword evidence="2" id="KW-1185">Reference proteome</keyword>
<gene>
    <name evidence="1" type="ORF">LAESUDRAFT_751382</name>
</gene>
<organism evidence="1 2">
    <name type="scientific">Laetiporus sulphureus 93-53</name>
    <dbReference type="NCBI Taxonomy" id="1314785"/>
    <lineage>
        <taxon>Eukaryota</taxon>
        <taxon>Fungi</taxon>
        <taxon>Dikarya</taxon>
        <taxon>Basidiomycota</taxon>
        <taxon>Agaricomycotina</taxon>
        <taxon>Agaricomycetes</taxon>
        <taxon>Polyporales</taxon>
        <taxon>Laetiporus</taxon>
    </lineage>
</organism>
<dbReference type="EMBL" id="KV427640">
    <property type="protein sequence ID" value="KZT03984.1"/>
    <property type="molecule type" value="Genomic_DNA"/>
</dbReference>
<sequence>MAKSQPEGYLLSSVRDERTIRLKTGFAAEESMWSRRYPGWTHSISFAVGTLHGAIKPSPHRPSSEMNNFQSDSPDLANALHTLDLAGQDVDNAPFTIESISPSDVIKHPNRYITLLEPFMNFTDPATALLSFVGHDIYCRQKSVDDPPYSIVDFGPKGVGLYDVIFRDLSEVEFPPLDVPGVPGEGFSDKVSVRIRWPNYPDAEDEQINIRRSTLEREYVKTYKVLKKISELFLKFMIDQRDYEPPDGDFQWLLRPKGVIGFNNIIVQRILKVAPGSIQPVLACQIFEHGFLFTSLLADLEHAISAPLRHVPHPVYSRSIVNHKVKAFDETSRFTLSATIVRGIKIGSFIAGRSADLSK</sequence>
<accession>A0A165D1V4</accession>
<dbReference type="Proteomes" id="UP000076871">
    <property type="component" value="Unassembled WGS sequence"/>
</dbReference>
<dbReference type="InParanoid" id="A0A165D1V4"/>
<reference evidence="1 2" key="1">
    <citation type="journal article" date="2016" name="Mol. Biol. Evol.">
        <title>Comparative Genomics of Early-Diverging Mushroom-Forming Fungi Provides Insights into the Origins of Lignocellulose Decay Capabilities.</title>
        <authorList>
            <person name="Nagy L.G."/>
            <person name="Riley R."/>
            <person name="Tritt A."/>
            <person name="Adam C."/>
            <person name="Daum C."/>
            <person name="Floudas D."/>
            <person name="Sun H."/>
            <person name="Yadav J.S."/>
            <person name="Pangilinan J."/>
            <person name="Larsson K.H."/>
            <person name="Matsuura K."/>
            <person name="Barry K."/>
            <person name="Labutti K."/>
            <person name="Kuo R."/>
            <person name="Ohm R.A."/>
            <person name="Bhattacharya S.S."/>
            <person name="Shirouzu T."/>
            <person name="Yoshinaga Y."/>
            <person name="Martin F.M."/>
            <person name="Grigoriev I.V."/>
            <person name="Hibbett D.S."/>
        </authorList>
    </citation>
    <scope>NUCLEOTIDE SEQUENCE [LARGE SCALE GENOMIC DNA]</scope>
    <source>
        <strain evidence="1 2">93-53</strain>
    </source>
</reference>
<evidence type="ECO:0000313" key="1">
    <source>
        <dbReference type="EMBL" id="KZT03984.1"/>
    </source>
</evidence>
<protein>
    <submittedName>
        <fullName evidence="1">Uncharacterized protein</fullName>
    </submittedName>
</protein>
<dbReference type="AlphaFoldDB" id="A0A165D1V4"/>
<dbReference type="RefSeq" id="XP_040761724.1">
    <property type="nucleotide sequence ID" value="XM_040911661.1"/>
</dbReference>
<name>A0A165D1V4_9APHY</name>
<dbReference type="GeneID" id="63828689"/>
<proteinExistence type="predicted"/>
<evidence type="ECO:0000313" key="2">
    <source>
        <dbReference type="Proteomes" id="UP000076871"/>
    </source>
</evidence>